<organism evidence="9 10">
    <name type="scientific">Marivirga tractuosa (strain ATCC 23168 / DSM 4126 / NBRC 15989 / NCIMB 1408 / VKM B-1430 / H-43)</name>
    <name type="common">Microscilla tractuosa</name>
    <name type="synonym">Flexibacter tractuosus</name>
    <dbReference type="NCBI Taxonomy" id="643867"/>
    <lineage>
        <taxon>Bacteria</taxon>
        <taxon>Pseudomonadati</taxon>
        <taxon>Bacteroidota</taxon>
        <taxon>Cytophagia</taxon>
        <taxon>Cytophagales</taxon>
        <taxon>Marivirgaceae</taxon>
        <taxon>Marivirga</taxon>
    </lineage>
</organism>
<dbReference type="STRING" id="643867.Ftrac_3585"/>
<dbReference type="KEGG" id="mtt:Ftrac_3585"/>
<protein>
    <submittedName>
        <fullName evidence="9">DNA polymerase beta domain protein region</fullName>
    </submittedName>
</protein>
<evidence type="ECO:0000313" key="9">
    <source>
        <dbReference type="EMBL" id="ADR23555.1"/>
    </source>
</evidence>
<evidence type="ECO:0000256" key="7">
    <source>
        <dbReference type="ARBA" id="ARBA00022842"/>
    </source>
</evidence>
<dbReference type="InterPro" id="IPR043519">
    <property type="entry name" value="NT_sf"/>
</dbReference>
<keyword evidence="2" id="KW-0808">Transferase</keyword>
<dbReference type="EMBL" id="CP002349">
    <property type="protein sequence ID" value="ADR23555.1"/>
    <property type="molecule type" value="Genomic_DNA"/>
</dbReference>
<dbReference type="GO" id="GO:0046872">
    <property type="term" value="F:metal ion binding"/>
    <property type="evidence" value="ECO:0007669"/>
    <property type="project" value="UniProtKB-KW"/>
</dbReference>
<comment type="cofactor">
    <cofactor evidence="1">
        <name>Mg(2+)</name>
        <dbReference type="ChEBI" id="CHEBI:18420"/>
    </cofactor>
</comment>
<dbReference type="PANTHER" id="PTHR33571">
    <property type="entry name" value="SSL8005 PROTEIN"/>
    <property type="match status" value="1"/>
</dbReference>
<proteinExistence type="predicted"/>
<dbReference type="AlphaFoldDB" id="E4TP21"/>
<dbReference type="OrthoDB" id="9793933at2"/>
<dbReference type="SUPFAM" id="SSF81301">
    <property type="entry name" value="Nucleotidyltransferase"/>
    <property type="match status" value="1"/>
</dbReference>
<dbReference type="Proteomes" id="UP000008720">
    <property type="component" value="Chromosome"/>
</dbReference>
<dbReference type="InterPro" id="IPR052038">
    <property type="entry name" value="Type-VII_TA_antitoxin"/>
</dbReference>
<reference evidence="9 10" key="1">
    <citation type="journal article" date="2011" name="Stand. Genomic Sci.">
        <title>Complete genome sequence of Marivirga tractuosa type strain (H-43).</title>
        <authorList>
            <person name="Pagani I."/>
            <person name="Chertkov O."/>
            <person name="Lapidus A."/>
            <person name="Lucas S."/>
            <person name="Del Rio T.G."/>
            <person name="Tice H."/>
            <person name="Copeland A."/>
            <person name="Cheng J.F."/>
            <person name="Nolan M."/>
            <person name="Saunders E."/>
            <person name="Pitluck S."/>
            <person name="Held B."/>
            <person name="Goodwin L."/>
            <person name="Liolios K."/>
            <person name="Ovchinikova G."/>
            <person name="Ivanova N."/>
            <person name="Mavromatis K."/>
            <person name="Pati A."/>
            <person name="Chen A."/>
            <person name="Palaniappan K."/>
            <person name="Land M."/>
            <person name="Hauser L."/>
            <person name="Jeffries C.D."/>
            <person name="Detter J.C."/>
            <person name="Han C."/>
            <person name="Tapia R."/>
            <person name="Ngatchou-Djao O.D."/>
            <person name="Rohde M."/>
            <person name="Goker M."/>
            <person name="Spring S."/>
            <person name="Sikorski J."/>
            <person name="Woyke T."/>
            <person name="Bristow J."/>
            <person name="Eisen J.A."/>
            <person name="Markowitz V."/>
            <person name="Hugenholtz P."/>
            <person name="Klenk H.P."/>
            <person name="Kyrpides N.C."/>
        </authorList>
    </citation>
    <scope>NUCLEOTIDE SEQUENCE [LARGE SCALE GENOMIC DNA]</scope>
    <source>
        <strain evidence="10">ATCC 23168 / DSM 4126 / NBRC 15989 / NCIMB 1408 / VKM B-1430 / H-43</strain>
    </source>
</reference>
<evidence type="ECO:0000256" key="6">
    <source>
        <dbReference type="ARBA" id="ARBA00022840"/>
    </source>
</evidence>
<keyword evidence="3" id="KW-0548">Nucleotidyltransferase</keyword>
<sequence length="100" mass="11814">MKEVNKYIEKIKKLCIDNNVKSLFAFGSVINDKLRADSDIDFVIDIDDNDPLSYSDKYFNIKFNLEDIFKRKIDLLEMKAIKNKFLKQEIEKTKLPVYGE</sequence>
<evidence type="ECO:0000256" key="1">
    <source>
        <dbReference type="ARBA" id="ARBA00001946"/>
    </source>
</evidence>
<keyword evidence="4" id="KW-0479">Metal-binding</keyword>
<evidence type="ECO:0000313" key="10">
    <source>
        <dbReference type="Proteomes" id="UP000008720"/>
    </source>
</evidence>
<gene>
    <name evidence="9" type="ordered locus">Ftrac_3585</name>
</gene>
<accession>E4TP21</accession>
<keyword evidence="5" id="KW-0547">Nucleotide-binding</keyword>
<dbReference type="GO" id="GO:0005524">
    <property type="term" value="F:ATP binding"/>
    <property type="evidence" value="ECO:0007669"/>
    <property type="project" value="UniProtKB-KW"/>
</dbReference>
<name>E4TP21_MARTH</name>
<dbReference type="HOGENOM" id="CLU_130257_4_0_10"/>
<dbReference type="eggNOG" id="COG1669">
    <property type="taxonomic scope" value="Bacteria"/>
</dbReference>
<evidence type="ECO:0000256" key="4">
    <source>
        <dbReference type="ARBA" id="ARBA00022723"/>
    </source>
</evidence>
<evidence type="ECO:0000259" key="8">
    <source>
        <dbReference type="Pfam" id="PF18765"/>
    </source>
</evidence>
<dbReference type="Gene3D" id="3.30.460.10">
    <property type="entry name" value="Beta Polymerase, domain 2"/>
    <property type="match status" value="1"/>
</dbReference>
<feature type="domain" description="Polymerase beta nucleotidyltransferase" evidence="8">
    <location>
        <begin position="9"/>
        <end position="97"/>
    </location>
</feature>
<keyword evidence="6" id="KW-0067">ATP-binding</keyword>
<dbReference type="Pfam" id="PF18765">
    <property type="entry name" value="Polbeta"/>
    <property type="match status" value="1"/>
</dbReference>
<keyword evidence="7" id="KW-0460">Magnesium</keyword>
<evidence type="ECO:0000256" key="2">
    <source>
        <dbReference type="ARBA" id="ARBA00022679"/>
    </source>
</evidence>
<dbReference type="InterPro" id="IPR041633">
    <property type="entry name" value="Polbeta"/>
</dbReference>
<evidence type="ECO:0000256" key="5">
    <source>
        <dbReference type="ARBA" id="ARBA00022741"/>
    </source>
</evidence>
<dbReference type="GO" id="GO:0016779">
    <property type="term" value="F:nucleotidyltransferase activity"/>
    <property type="evidence" value="ECO:0007669"/>
    <property type="project" value="UniProtKB-KW"/>
</dbReference>
<dbReference type="PANTHER" id="PTHR33571:SF12">
    <property type="entry name" value="BSL3053 PROTEIN"/>
    <property type="match status" value="1"/>
</dbReference>
<evidence type="ECO:0000256" key="3">
    <source>
        <dbReference type="ARBA" id="ARBA00022695"/>
    </source>
</evidence>
<keyword evidence="10" id="KW-1185">Reference proteome</keyword>
<dbReference type="RefSeq" id="WP_013455697.1">
    <property type="nucleotide sequence ID" value="NC_014759.1"/>
</dbReference>